<dbReference type="SMART" id="SM00474">
    <property type="entry name" value="35EXOc"/>
    <property type="match status" value="1"/>
</dbReference>
<sequence length="373" mass="42476">MLLKQGKKIFIVDSKEKWKEISTVVCRDVAAVNILGFDCEWVHTNGKRKPVALMQLATYSGYCVLIRLNCLQGDLPSTLQDILKDRKIIKVGVSCGMDASYLANDYGVNVGWICDIWLLKDNLKICSFGLQGLAEHYLCKTLNKDWKLRSADWEAQTLTQQQVIYASEDALVGAHILLAQLKNLWKPPPHSFSPAFFLGSWEASAREAITEICQPSHSRLDFHHKSSGSNVKSKKQIKTTNQKDNRLKNERMSYSIRKSPLYHNSQLWAPDGEPLCTCDPKKALWYVEKGLGDLISEEPLVVKLRFEPAGRPNREGLDGQFYLQERLNNCVVCGKEDSYIRKNVVPHEYRKYFPEILEVSSKSRCSFTMHSVS</sequence>
<evidence type="ECO:0000256" key="2">
    <source>
        <dbReference type="ARBA" id="ARBA00022801"/>
    </source>
</evidence>
<keyword evidence="7" id="KW-1185">Reference proteome</keyword>
<dbReference type="Proteomes" id="UP000326759">
    <property type="component" value="Unassembled WGS sequence"/>
</dbReference>
<dbReference type="AlphaFoldDB" id="A0A5N5SRM8"/>
<protein>
    <submittedName>
        <fullName evidence="6">Exonuclease 3'-5' domain-containing protein 2</fullName>
    </submittedName>
</protein>
<dbReference type="InterPro" id="IPR036397">
    <property type="entry name" value="RNaseH_sf"/>
</dbReference>
<evidence type="ECO:0000256" key="3">
    <source>
        <dbReference type="ARBA" id="ARBA00022839"/>
    </source>
</evidence>
<evidence type="ECO:0000259" key="5">
    <source>
        <dbReference type="SMART" id="SM00474"/>
    </source>
</evidence>
<dbReference type="GO" id="GO:0003676">
    <property type="term" value="F:nucleic acid binding"/>
    <property type="evidence" value="ECO:0007669"/>
    <property type="project" value="InterPro"/>
</dbReference>
<dbReference type="CDD" id="cd06141">
    <property type="entry name" value="WRN_exo"/>
    <property type="match status" value="1"/>
</dbReference>
<keyword evidence="2" id="KW-0378">Hydrolase</keyword>
<keyword evidence="1" id="KW-0540">Nuclease</keyword>
<reference evidence="6 7" key="1">
    <citation type="journal article" date="2019" name="PLoS Biol.">
        <title>Sex chromosomes control vertical transmission of feminizing Wolbachia symbionts in an isopod.</title>
        <authorList>
            <person name="Becking T."/>
            <person name="Chebbi M.A."/>
            <person name="Giraud I."/>
            <person name="Moumen B."/>
            <person name="Laverre T."/>
            <person name="Caubet Y."/>
            <person name="Peccoud J."/>
            <person name="Gilbert C."/>
            <person name="Cordaux R."/>
        </authorList>
    </citation>
    <scope>NUCLEOTIDE SEQUENCE [LARGE SCALE GENOMIC DNA]</scope>
    <source>
        <strain evidence="6">ANa2</strain>
        <tissue evidence="6">Whole body excluding digestive tract and cuticle</tissue>
    </source>
</reference>
<organism evidence="6 7">
    <name type="scientific">Armadillidium nasatum</name>
    <dbReference type="NCBI Taxonomy" id="96803"/>
    <lineage>
        <taxon>Eukaryota</taxon>
        <taxon>Metazoa</taxon>
        <taxon>Ecdysozoa</taxon>
        <taxon>Arthropoda</taxon>
        <taxon>Crustacea</taxon>
        <taxon>Multicrustacea</taxon>
        <taxon>Malacostraca</taxon>
        <taxon>Eumalacostraca</taxon>
        <taxon>Peracarida</taxon>
        <taxon>Isopoda</taxon>
        <taxon>Oniscidea</taxon>
        <taxon>Crinocheta</taxon>
        <taxon>Armadillidiidae</taxon>
        <taxon>Armadillidium</taxon>
    </lineage>
</organism>
<dbReference type="GO" id="GO:0005634">
    <property type="term" value="C:nucleus"/>
    <property type="evidence" value="ECO:0007669"/>
    <property type="project" value="TreeGrafter"/>
</dbReference>
<feature type="region of interest" description="Disordered" evidence="4">
    <location>
        <begin position="223"/>
        <end position="249"/>
    </location>
</feature>
<evidence type="ECO:0000313" key="6">
    <source>
        <dbReference type="EMBL" id="KAB7496811.1"/>
    </source>
</evidence>
<dbReference type="OrthoDB" id="1920326at2759"/>
<dbReference type="PANTHER" id="PTHR13620:SF104">
    <property type="entry name" value="EXONUCLEASE 3'-5' DOMAIN-CONTAINING PROTEIN 2"/>
    <property type="match status" value="1"/>
</dbReference>
<keyword evidence="3 6" id="KW-0269">Exonuclease</keyword>
<dbReference type="InterPro" id="IPR051132">
    <property type="entry name" value="3-5_Exonuclease_domain"/>
</dbReference>
<dbReference type="GO" id="GO:0005737">
    <property type="term" value="C:cytoplasm"/>
    <property type="evidence" value="ECO:0007669"/>
    <property type="project" value="TreeGrafter"/>
</dbReference>
<dbReference type="Gene3D" id="3.30.420.10">
    <property type="entry name" value="Ribonuclease H-like superfamily/Ribonuclease H"/>
    <property type="match status" value="1"/>
</dbReference>
<dbReference type="PANTHER" id="PTHR13620">
    <property type="entry name" value="3-5 EXONUCLEASE"/>
    <property type="match status" value="1"/>
</dbReference>
<dbReference type="SUPFAM" id="SSF53098">
    <property type="entry name" value="Ribonuclease H-like"/>
    <property type="match status" value="1"/>
</dbReference>
<feature type="domain" description="3'-5' exonuclease" evidence="5">
    <location>
        <begin position="9"/>
        <end position="185"/>
    </location>
</feature>
<dbReference type="GO" id="GO:0006139">
    <property type="term" value="P:nucleobase-containing compound metabolic process"/>
    <property type="evidence" value="ECO:0007669"/>
    <property type="project" value="InterPro"/>
</dbReference>
<dbReference type="GO" id="GO:0008408">
    <property type="term" value="F:3'-5' exonuclease activity"/>
    <property type="evidence" value="ECO:0007669"/>
    <property type="project" value="InterPro"/>
</dbReference>
<evidence type="ECO:0000256" key="4">
    <source>
        <dbReference type="SAM" id="MobiDB-lite"/>
    </source>
</evidence>
<dbReference type="Pfam" id="PF01612">
    <property type="entry name" value="DNA_pol_A_exo1"/>
    <property type="match status" value="1"/>
</dbReference>
<dbReference type="InterPro" id="IPR002562">
    <property type="entry name" value="3'-5'_exonuclease_dom"/>
</dbReference>
<dbReference type="EMBL" id="SEYY01021008">
    <property type="protein sequence ID" value="KAB7496811.1"/>
    <property type="molecule type" value="Genomic_DNA"/>
</dbReference>
<evidence type="ECO:0000313" key="7">
    <source>
        <dbReference type="Proteomes" id="UP000326759"/>
    </source>
</evidence>
<gene>
    <name evidence="6" type="primary">EXD2_1</name>
    <name evidence="6" type="ORF">Anas_09649</name>
</gene>
<evidence type="ECO:0000256" key="1">
    <source>
        <dbReference type="ARBA" id="ARBA00022722"/>
    </source>
</evidence>
<proteinExistence type="predicted"/>
<comment type="caution">
    <text evidence="6">The sequence shown here is derived from an EMBL/GenBank/DDBJ whole genome shotgun (WGS) entry which is preliminary data.</text>
</comment>
<accession>A0A5N5SRM8</accession>
<name>A0A5N5SRM8_9CRUS</name>
<dbReference type="InterPro" id="IPR012337">
    <property type="entry name" value="RNaseH-like_sf"/>
</dbReference>